<keyword evidence="4" id="KW-1185">Reference proteome</keyword>
<evidence type="ECO:0000259" key="2">
    <source>
        <dbReference type="Pfam" id="PF03184"/>
    </source>
</evidence>
<accession>A0A8K0DFV6</accession>
<sequence length="253" mass="28606">MQDQIFIKWIRYIVDHVKPTAKDPALSLLDRHASHARNLEAISLAKGNHVVLLCFPPHCTHRWQPIDVGFMAPLRACYGQDIKSKSETVDAARLDEHIAKDRQTPPPSSSVAHETVNYEKAVNDDSLPGSSNSSFTVTPKDICPGKRKESKRKRGTSVELTSTLYKTKLEANQNSSVKRVKRNVKFGKGRPIKKLAKREFSMYRDSDSEENDSDDNPLCEVSHRFYSKSKKNEGWVQCRSCKTGCVCVQQVFV</sequence>
<feature type="region of interest" description="Disordered" evidence="1">
    <location>
        <begin position="122"/>
        <end position="159"/>
    </location>
</feature>
<dbReference type="AlphaFoldDB" id="A0A8K0DFV6"/>
<reference evidence="3" key="1">
    <citation type="submission" date="2019-08" db="EMBL/GenBank/DDBJ databases">
        <title>The genome of the North American firefly Photinus pyralis.</title>
        <authorList>
            <consortium name="Photinus pyralis genome working group"/>
            <person name="Fallon T.R."/>
            <person name="Sander Lower S.E."/>
            <person name="Weng J.-K."/>
        </authorList>
    </citation>
    <scope>NUCLEOTIDE SEQUENCE</scope>
    <source>
        <strain evidence="3">TRF0915ILg1</strain>
        <tissue evidence="3">Whole body</tissue>
    </source>
</reference>
<dbReference type="EMBL" id="VTPC01000510">
    <property type="protein sequence ID" value="KAF2905525.1"/>
    <property type="molecule type" value="Genomic_DNA"/>
</dbReference>
<protein>
    <recommendedName>
        <fullName evidence="2">DDE-1 domain-containing protein</fullName>
    </recommendedName>
</protein>
<gene>
    <name evidence="3" type="ORF">ILUMI_00650</name>
</gene>
<organism evidence="3 4">
    <name type="scientific">Ignelater luminosus</name>
    <name type="common">Cucubano</name>
    <name type="synonym">Pyrophorus luminosus</name>
    <dbReference type="NCBI Taxonomy" id="2038154"/>
    <lineage>
        <taxon>Eukaryota</taxon>
        <taxon>Metazoa</taxon>
        <taxon>Ecdysozoa</taxon>
        <taxon>Arthropoda</taxon>
        <taxon>Hexapoda</taxon>
        <taxon>Insecta</taxon>
        <taxon>Pterygota</taxon>
        <taxon>Neoptera</taxon>
        <taxon>Endopterygota</taxon>
        <taxon>Coleoptera</taxon>
        <taxon>Polyphaga</taxon>
        <taxon>Elateriformia</taxon>
        <taxon>Elateroidea</taxon>
        <taxon>Elateridae</taxon>
        <taxon>Agrypninae</taxon>
        <taxon>Pyrophorini</taxon>
        <taxon>Ignelater</taxon>
    </lineage>
</organism>
<proteinExistence type="predicted"/>
<evidence type="ECO:0000256" key="1">
    <source>
        <dbReference type="SAM" id="MobiDB-lite"/>
    </source>
</evidence>
<dbReference type="Proteomes" id="UP000801492">
    <property type="component" value="Unassembled WGS sequence"/>
</dbReference>
<dbReference type="GO" id="GO:0003676">
    <property type="term" value="F:nucleic acid binding"/>
    <property type="evidence" value="ECO:0007669"/>
    <property type="project" value="InterPro"/>
</dbReference>
<dbReference type="Pfam" id="PF03184">
    <property type="entry name" value="DDE_1"/>
    <property type="match status" value="1"/>
</dbReference>
<dbReference type="InterPro" id="IPR004875">
    <property type="entry name" value="DDE_SF_endonuclease_dom"/>
</dbReference>
<name>A0A8K0DFV6_IGNLU</name>
<comment type="caution">
    <text evidence="3">The sequence shown here is derived from an EMBL/GenBank/DDBJ whole genome shotgun (WGS) entry which is preliminary data.</text>
</comment>
<evidence type="ECO:0000313" key="3">
    <source>
        <dbReference type="EMBL" id="KAF2905525.1"/>
    </source>
</evidence>
<feature type="domain" description="DDE-1" evidence="2">
    <location>
        <begin position="1"/>
        <end position="85"/>
    </location>
</feature>
<evidence type="ECO:0000313" key="4">
    <source>
        <dbReference type="Proteomes" id="UP000801492"/>
    </source>
</evidence>
<feature type="compositionally biased region" description="Polar residues" evidence="1">
    <location>
        <begin position="128"/>
        <end position="137"/>
    </location>
</feature>